<dbReference type="EMBL" id="JAUZEE010000013">
    <property type="protein sequence ID" value="MDP4302591.1"/>
    <property type="molecule type" value="Genomic_DNA"/>
</dbReference>
<name>A0ABT9G852_LEPDI</name>
<dbReference type="RefSeq" id="WP_305751133.1">
    <property type="nucleotide sequence ID" value="NZ_JAUZEE010000013.1"/>
</dbReference>
<protein>
    <submittedName>
        <fullName evidence="2">Type II secretion system protein</fullName>
    </submittedName>
</protein>
<keyword evidence="3" id="KW-1185">Reference proteome</keyword>
<dbReference type="Gene3D" id="3.30.700.10">
    <property type="entry name" value="Glycoprotein, Type 4 Pilin"/>
    <property type="match status" value="1"/>
</dbReference>
<dbReference type="PROSITE" id="PS00409">
    <property type="entry name" value="PROKAR_NTER_METHYL"/>
    <property type="match status" value="1"/>
</dbReference>
<keyword evidence="1" id="KW-1133">Transmembrane helix</keyword>
<feature type="transmembrane region" description="Helical" evidence="1">
    <location>
        <begin position="21"/>
        <end position="39"/>
    </location>
</feature>
<accession>A0ABT9G852</accession>
<dbReference type="Proteomes" id="UP001235760">
    <property type="component" value="Unassembled WGS sequence"/>
</dbReference>
<dbReference type="InterPro" id="IPR012902">
    <property type="entry name" value="N_methyl_site"/>
</dbReference>
<dbReference type="NCBIfam" id="TIGR02532">
    <property type="entry name" value="IV_pilin_GFxxxE"/>
    <property type="match status" value="1"/>
</dbReference>
<evidence type="ECO:0000313" key="2">
    <source>
        <dbReference type="EMBL" id="MDP4302591.1"/>
    </source>
</evidence>
<reference evidence="2 3" key="1">
    <citation type="submission" date="2023-08" db="EMBL/GenBank/DDBJ databases">
        <authorList>
            <person name="Roldan D.M."/>
            <person name="Menes R.J."/>
        </authorList>
    </citation>
    <scope>NUCLEOTIDE SEQUENCE [LARGE SCALE GENOMIC DNA]</scope>
    <source>
        <strain evidence="2 3">CCM 2812</strain>
    </source>
</reference>
<keyword evidence="1" id="KW-0812">Transmembrane</keyword>
<dbReference type="InterPro" id="IPR045584">
    <property type="entry name" value="Pilin-like"/>
</dbReference>
<dbReference type="SUPFAM" id="SSF54523">
    <property type="entry name" value="Pili subunits"/>
    <property type="match status" value="1"/>
</dbReference>
<comment type="caution">
    <text evidence="2">The sequence shown here is derived from an EMBL/GenBank/DDBJ whole genome shotgun (WGS) entry which is preliminary data.</text>
</comment>
<proteinExistence type="predicted"/>
<evidence type="ECO:0000256" key="1">
    <source>
        <dbReference type="SAM" id="Phobius"/>
    </source>
</evidence>
<dbReference type="Pfam" id="PF07963">
    <property type="entry name" value="N_methyl"/>
    <property type="match status" value="1"/>
</dbReference>
<gene>
    <name evidence="2" type="ORF">Q8X39_18280</name>
</gene>
<sequence>MSRSIRPLAAPRPHGFTLVEMIVVMVVAGVLAATLTVFLRPAIDGYIRTRDRAALHDEAEIALSTLVREVRRAVPNSVRTPGNQCFELLPASGGGRYRSGPDTVNDSGVGCTPGANCSAWVDTGTTTTVFDALSTSGTPAEVGDAIVINNQNGNDVYEGLDRSRVSAVSTPPAAYGVARLGIDALQVSPGYDGGRYYLVPAAQQAVFYSCVGADGTLDAQGNGRGRLLRLSGYGYNASVPTSCPASGGVVVASGVRTCNFVHDPNQGATQQSGFVWMELEIVRNGESAYLGMGAHVPNAP</sequence>
<evidence type="ECO:0000313" key="3">
    <source>
        <dbReference type="Proteomes" id="UP001235760"/>
    </source>
</evidence>
<keyword evidence="1" id="KW-0472">Membrane</keyword>
<organism evidence="2 3">
    <name type="scientific">Leptothrix discophora</name>
    <dbReference type="NCBI Taxonomy" id="89"/>
    <lineage>
        <taxon>Bacteria</taxon>
        <taxon>Pseudomonadati</taxon>
        <taxon>Pseudomonadota</taxon>
        <taxon>Betaproteobacteria</taxon>
        <taxon>Burkholderiales</taxon>
        <taxon>Sphaerotilaceae</taxon>
        <taxon>Leptothrix</taxon>
    </lineage>
</organism>